<evidence type="ECO:0000313" key="1">
    <source>
        <dbReference type="EMBL" id="SVB83786.1"/>
    </source>
</evidence>
<reference evidence="1" key="1">
    <citation type="submission" date="2018-05" db="EMBL/GenBank/DDBJ databases">
        <authorList>
            <person name="Lanie J.A."/>
            <person name="Ng W.-L."/>
            <person name="Kazmierczak K.M."/>
            <person name="Andrzejewski T.M."/>
            <person name="Davidsen T.M."/>
            <person name="Wayne K.J."/>
            <person name="Tettelin H."/>
            <person name="Glass J.I."/>
            <person name="Rusch D."/>
            <person name="Podicherti R."/>
            <person name="Tsui H.-C.T."/>
            <person name="Winkler M.E."/>
        </authorList>
    </citation>
    <scope>NUCLEOTIDE SEQUENCE</scope>
</reference>
<dbReference type="EMBL" id="UINC01059884">
    <property type="protein sequence ID" value="SVB83786.1"/>
    <property type="molecule type" value="Genomic_DNA"/>
</dbReference>
<protein>
    <submittedName>
        <fullName evidence="1">Uncharacterized protein</fullName>
    </submittedName>
</protein>
<organism evidence="1">
    <name type="scientific">marine metagenome</name>
    <dbReference type="NCBI Taxonomy" id="408172"/>
    <lineage>
        <taxon>unclassified sequences</taxon>
        <taxon>metagenomes</taxon>
        <taxon>ecological metagenomes</taxon>
    </lineage>
</organism>
<dbReference type="AlphaFoldDB" id="A0A382H902"/>
<gene>
    <name evidence="1" type="ORF">METZ01_LOCUS236640</name>
</gene>
<name>A0A382H902_9ZZZZ</name>
<accession>A0A382H902</accession>
<sequence length="36" mass="4246">MLPFILAPLVVLIIFTNNPIMEWVDKWACKEEREDA</sequence>
<proteinExistence type="predicted"/>